<evidence type="ECO:0000313" key="3">
    <source>
        <dbReference type="EMBL" id="RLM22831.1"/>
    </source>
</evidence>
<dbReference type="GO" id="GO:0009399">
    <property type="term" value="P:nitrogen fixation"/>
    <property type="evidence" value="ECO:0007669"/>
    <property type="project" value="InterPro"/>
</dbReference>
<keyword evidence="4" id="KW-1185">Reference proteome</keyword>
<name>A0A421DMZ1_9GAMM</name>
<comment type="similarity">
    <text evidence="1">Belongs to the NifZ family.</text>
</comment>
<evidence type="ECO:0000256" key="1">
    <source>
        <dbReference type="ARBA" id="ARBA00008027"/>
    </source>
</evidence>
<accession>A0A421DMZ1</accession>
<proteinExistence type="inferred from homology"/>
<gene>
    <name evidence="3" type="ORF">BIY29_11400</name>
</gene>
<keyword evidence="2" id="KW-0535">Nitrogen fixation</keyword>
<dbReference type="EMBL" id="MJLZ01000024">
    <property type="protein sequence ID" value="RLM22831.1"/>
    <property type="molecule type" value="Genomic_DNA"/>
</dbReference>
<evidence type="ECO:0000313" key="4">
    <source>
        <dbReference type="Proteomes" id="UP000285648"/>
    </source>
</evidence>
<organism evidence="3 4">
    <name type="scientific">Brenneria alni</name>
    <dbReference type="NCBI Taxonomy" id="71656"/>
    <lineage>
        <taxon>Bacteria</taxon>
        <taxon>Pseudomonadati</taxon>
        <taxon>Pseudomonadota</taxon>
        <taxon>Gammaproteobacteria</taxon>
        <taxon>Enterobacterales</taxon>
        <taxon>Pectobacteriaceae</taxon>
        <taxon>Brenneria</taxon>
    </lineage>
</organism>
<dbReference type="RefSeq" id="WP_121575311.1">
    <property type="nucleotide sequence ID" value="NZ_MJLZ01000024.1"/>
</dbReference>
<dbReference type="InterPro" id="IPR007415">
    <property type="entry name" value="Nitrogenase_MoFe_mat_NifZ"/>
</dbReference>
<evidence type="ECO:0000256" key="2">
    <source>
        <dbReference type="ARBA" id="ARBA00023231"/>
    </source>
</evidence>
<dbReference type="AlphaFoldDB" id="A0A421DMZ1"/>
<dbReference type="Proteomes" id="UP000285648">
    <property type="component" value="Unassembled WGS sequence"/>
</dbReference>
<reference evidence="3 4" key="1">
    <citation type="submission" date="2016-09" db="EMBL/GenBank/DDBJ databases">
        <authorList>
            <person name="Doonan J."/>
            <person name="Pachebat J.A."/>
            <person name="Golyshin P.N."/>
            <person name="Denman S."/>
            <person name="Mcdonald J.E."/>
        </authorList>
    </citation>
    <scope>NUCLEOTIDE SEQUENCE [LARGE SCALE GENOMIC DNA]</scope>
    <source>
        <strain evidence="3 4">NCPPB 3934</strain>
    </source>
</reference>
<comment type="caution">
    <text evidence="3">The sequence shown here is derived from an EMBL/GenBank/DDBJ whole genome shotgun (WGS) entry which is preliminary data.</text>
</comment>
<dbReference type="OrthoDB" id="9801083at2"/>
<sequence>MKPRFEFGEAVRVIRTVRNDGTFPNMMRGEQLVRRGTVGYVREWGTFLQDNIIYQIHFLDSDRIVGCREHELIPASAPWIDGAFQYGDWVCAAMMLATDHQIRVQAGDVGQVMGIEREVHPMQFIVLFGGRLLQVPEHALQAIDDDDL</sequence>
<protein>
    <submittedName>
        <fullName evidence="3">Nitrogen fixation protein NifZ</fullName>
    </submittedName>
</protein>
<dbReference type="Pfam" id="PF04319">
    <property type="entry name" value="NifZ"/>
    <property type="match status" value="1"/>
</dbReference>